<gene>
    <name evidence="1" type="ORF">LH29_07940</name>
</gene>
<sequence length="67" mass="7961">MDKCSLPIIIVCGLAYECPKGKIRDKECPLRELEFLSFSEKVHWIDQIDYEQINEILEHHKICSRQK</sequence>
<protein>
    <submittedName>
        <fullName evidence="1">Uncharacterized protein</fullName>
    </submittedName>
</protein>
<evidence type="ECO:0000313" key="1">
    <source>
        <dbReference type="EMBL" id="KJF45300.1"/>
    </source>
</evidence>
<dbReference type="AlphaFoldDB" id="A0A0D8JEH5"/>
<dbReference type="STRING" id="1544798.LH29_07940"/>
<name>A0A0D8JEH5_9BACT</name>
<accession>A0A0D8JEH5</accession>
<organism evidence="1 2">
    <name type="scientific">Draconibacterium sediminis</name>
    <dbReference type="NCBI Taxonomy" id="1544798"/>
    <lineage>
        <taxon>Bacteria</taxon>
        <taxon>Pseudomonadati</taxon>
        <taxon>Bacteroidota</taxon>
        <taxon>Bacteroidia</taxon>
        <taxon>Marinilabiliales</taxon>
        <taxon>Prolixibacteraceae</taxon>
        <taxon>Draconibacterium</taxon>
    </lineage>
</organism>
<keyword evidence="2" id="KW-1185">Reference proteome</keyword>
<dbReference type="EMBL" id="JRHC01000001">
    <property type="protein sequence ID" value="KJF45300.1"/>
    <property type="molecule type" value="Genomic_DNA"/>
</dbReference>
<dbReference type="Proteomes" id="UP000032544">
    <property type="component" value="Unassembled WGS sequence"/>
</dbReference>
<comment type="caution">
    <text evidence="1">The sequence shown here is derived from an EMBL/GenBank/DDBJ whole genome shotgun (WGS) entry which is preliminary data.</text>
</comment>
<evidence type="ECO:0000313" key="2">
    <source>
        <dbReference type="Proteomes" id="UP000032544"/>
    </source>
</evidence>
<reference evidence="1 2" key="1">
    <citation type="submission" date="2014-09" db="EMBL/GenBank/DDBJ databases">
        <title>Draft Genome Sequence of Draconibacterium sp. JN14CK-3.</title>
        <authorList>
            <person name="Dong C."/>
            <person name="Lai Q."/>
            <person name="Shao Z."/>
        </authorList>
    </citation>
    <scope>NUCLEOTIDE SEQUENCE [LARGE SCALE GENOMIC DNA]</scope>
    <source>
        <strain evidence="1 2">JN14CK-3</strain>
    </source>
</reference>
<proteinExistence type="predicted"/>